<reference evidence="2 3" key="1">
    <citation type="submission" date="2018-07" db="EMBL/GenBank/DDBJ databases">
        <title>Complete genome sequence of Psychrobacillus sp. PB01, isolated from iceberg, and comparative genome analysis of Psychrobacillus strains.</title>
        <authorList>
            <person name="Lee P.C."/>
        </authorList>
    </citation>
    <scope>NUCLEOTIDE SEQUENCE [LARGE SCALE GENOMIC DNA]</scope>
    <source>
        <strain evidence="2 3">PB01</strain>
    </source>
</reference>
<dbReference type="Proteomes" id="UP000325517">
    <property type="component" value="Chromosome"/>
</dbReference>
<dbReference type="Pfam" id="PF08398">
    <property type="entry name" value="Phospholip_A2_4"/>
    <property type="match status" value="1"/>
</dbReference>
<dbReference type="SUPFAM" id="SSF48619">
    <property type="entry name" value="Phospholipase A2, PLA2"/>
    <property type="match status" value="1"/>
</dbReference>
<proteinExistence type="predicted"/>
<protein>
    <submittedName>
        <fullName evidence="2">Phospholipase</fullName>
    </submittedName>
</protein>
<evidence type="ECO:0000313" key="2">
    <source>
        <dbReference type="EMBL" id="QFG00257.1"/>
    </source>
</evidence>
<dbReference type="GO" id="GO:0006644">
    <property type="term" value="P:phospholipid metabolic process"/>
    <property type="evidence" value="ECO:0007669"/>
    <property type="project" value="InterPro"/>
</dbReference>
<organism evidence="2 3">
    <name type="scientific">Psychrobacillus glaciei</name>
    <dbReference type="NCBI Taxonomy" id="2283160"/>
    <lineage>
        <taxon>Bacteria</taxon>
        <taxon>Bacillati</taxon>
        <taxon>Bacillota</taxon>
        <taxon>Bacilli</taxon>
        <taxon>Bacillales</taxon>
        <taxon>Bacillaceae</taxon>
        <taxon>Psychrobacillus</taxon>
    </lineage>
</organism>
<keyword evidence="3" id="KW-1185">Reference proteome</keyword>
<dbReference type="AlphaFoldDB" id="A0A5J6SQG0"/>
<sequence>MSRRRNRRIRFCVFPGYKWCGPGCSGPGAPINEVDAVCKAHDECYSRGRNPCECDREFLRQLHPKINPYTQEGRHARKLYNYMNLQASFTCRWYKEK</sequence>
<dbReference type="GO" id="GO:0050482">
    <property type="term" value="P:arachidonate secretion"/>
    <property type="evidence" value="ECO:0007669"/>
    <property type="project" value="InterPro"/>
</dbReference>
<dbReference type="KEGG" id="psyo:PB01_16365"/>
<dbReference type="EMBL" id="CP031223">
    <property type="protein sequence ID" value="QFG00257.1"/>
    <property type="molecule type" value="Genomic_DNA"/>
</dbReference>
<dbReference type="OrthoDB" id="5125543at2"/>
<feature type="domain" description="Phospholipase A2-like" evidence="1">
    <location>
        <begin position="13"/>
        <end position="47"/>
    </location>
</feature>
<dbReference type="GO" id="GO:0005198">
    <property type="term" value="F:structural molecule activity"/>
    <property type="evidence" value="ECO:0007669"/>
    <property type="project" value="InterPro"/>
</dbReference>
<evidence type="ECO:0000313" key="3">
    <source>
        <dbReference type="Proteomes" id="UP000325517"/>
    </source>
</evidence>
<evidence type="ECO:0000259" key="1">
    <source>
        <dbReference type="Pfam" id="PF08398"/>
    </source>
</evidence>
<name>A0A5J6SQG0_9BACI</name>
<gene>
    <name evidence="2" type="ORF">PB01_16365</name>
</gene>
<dbReference type="InterPro" id="IPR036444">
    <property type="entry name" value="PLipase_A2_dom_sf"/>
</dbReference>
<dbReference type="InterPro" id="IPR013607">
    <property type="entry name" value="Phospholipase_A2-like"/>
</dbReference>
<accession>A0A5J6SQG0</accession>
<dbReference type="GO" id="GO:0004623">
    <property type="term" value="F:phospholipase A2 activity"/>
    <property type="evidence" value="ECO:0007669"/>
    <property type="project" value="InterPro"/>
</dbReference>
<dbReference type="Gene3D" id="1.20.90.10">
    <property type="entry name" value="Phospholipase A2 domain"/>
    <property type="match status" value="1"/>
</dbReference>